<evidence type="ECO:0000313" key="9">
    <source>
        <dbReference type="Proteomes" id="UP001232113"/>
    </source>
</evidence>
<name>A0AAW6XQL8_9LACO</name>
<evidence type="ECO:0000256" key="1">
    <source>
        <dbReference type="ARBA" id="ARBA00004071"/>
    </source>
</evidence>
<dbReference type="GO" id="GO:0006004">
    <property type="term" value="P:fucose metabolic process"/>
    <property type="evidence" value="ECO:0007669"/>
    <property type="project" value="InterPro"/>
</dbReference>
<evidence type="ECO:0000256" key="4">
    <source>
        <dbReference type="ARBA" id="ARBA00022729"/>
    </source>
</evidence>
<evidence type="ECO:0000256" key="6">
    <source>
        <dbReference type="ARBA" id="ARBA00023295"/>
    </source>
</evidence>
<keyword evidence="5" id="KW-0378">Hydrolase</keyword>
<dbReference type="PANTHER" id="PTHR10030">
    <property type="entry name" value="ALPHA-L-FUCOSIDASE"/>
    <property type="match status" value="1"/>
</dbReference>
<dbReference type="SMART" id="SM00812">
    <property type="entry name" value="Alpha_L_fucos"/>
    <property type="match status" value="1"/>
</dbReference>
<protein>
    <recommendedName>
        <fullName evidence="3">alpha-L-fucosidase</fullName>
        <ecNumber evidence="3">3.2.1.51</ecNumber>
    </recommendedName>
</protein>
<dbReference type="InterPro" id="IPR057739">
    <property type="entry name" value="Glyco_hydro_29_N"/>
</dbReference>
<dbReference type="RefSeq" id="WP_048685905.1">
    <property type="nucleotide sequence ID" value="NZ_JASOLY010000009.1"/>
</dbReference>
<accession>A0AAW6XQL8</accession>
<comment type="function">
    <text evidence="1">Alpha-L-fucosidase is responsible for hydrolyzing the alpha-1,6-linked fucose joined to the reducing-end N-acetylglucosamine of the carbohydrate moieties of glycoproteins.</text>
</comment>
<reference evidence="8" key="1">
    <citation type="submission" date="2023-05" db="EMBL/GenBank/DDBJ databases">
        <title>Cataloging the Phylogenetic Diversity of Human Bladder Bacteria.</title>
        <authorList>
            <person name="Du J."/>
        </authorList>
    </citation>
    <scope>NUCLEOTIDE SEQUENCE</scope>
    <source>
        <strain evidence="8">UMB6975B</strain>
    </source>
</reference>
<evidence type="ECO:0000256" key="2">
    <source>
        <dbReference type="ARBA" id="ARBA00007951"/>
    </source>
</evidence>
<dbReference type="AlphaFoldDB" id="A0AAW6XQL8"/>
<keyword evidence="4" id="KW-0732">Signal</keyword>
<proteinExistence type="inferred from homology"/>
<dbReference type="PRINTS" id="PR00741">
    <property type="entry name" value="GLHYDRLASE29"/>
</dbReference>
<evidence type="ECO:0000259" key="7">
    <source>
        <dbReference type="Pfam" id="PF01120"/>
    </source>
</evidence>
<dbReference type="PIRSF" id="PIRSF001092">
    <property type="entry name" value="Alpha-L-fucosidase"/>
    <property type="match status" value="1"/>
</dbReference>
<feature type="domain" description="Glycoside hydrolase family 29 N-terminal" evidence="7">
    <location>
        <begin position="8"/>
        <end position="304"/>
    </location>
</feature>
<evidence type="ECO:0000256" key="5">
    <source>
        <dbReference type="ARBA" id="ARBA00022801"/>
    </source>
</evidence>
<dbReference type="Pfam" id="PF01120">
    <property type="entry name" value="Alpha_L_fucos"/>
    <property type="match status" value="1"/>
</dbReference>
<dbReference type="InterPro" id="IPR017853">
    <property type="entry name" value="GH"/>
</dbReference>
<dbReference type="InterPro" id="IPR000933">
    <property type="entry name" value="Glyco_hydro_29"/>
</dbReference>
<evidence type="ECO:0000256" key="3">
    <source>
        <dbReference type="ARBA" id="ARBA00012662"/>
    </source>
</evidence>
<dbReference type="GO" id="GO:0005764">
    <property type="term" value="C:lysosome"/>
    <property type="evidence" value="ECO:0007669"/>
    <property type="project" value="TreeGrafter"/>
</dbReference>
<dbReference type="EC" id="3.2.1.51" evidence="3"/>
<evidence type="ECO:0000313" key="8">
    <source>
        <dbReference type="EMBL" id="MDK6868662.1"/>
    </source>
</evidence>
<organism evidence="8 9">
    <name type="scientific">Lactobacillus paragasseri</name>
    <dbReference type="NCBI Taxonomy" id="2107999"/>
    <lineage>
        <taxon>Bacteria</taxon>
        <taxon>Bacillati</taxon>
        <taxon>Bacillota</taxon>
        <taxon>Bacilli</taxon>
        <taxon>Lactobacillales</taxon>
        <taxon>Lactobacillaceae</taxon>
        <taxon>Lactobacillus</taxon>
    </lineage>
</organism>
<keyword evidence="6" id="KW-0326">Glycosidase</keyword>
<comment type="similarity">
    <text evidence="2">Belongs to the glycosyl hydrolase 29 family.</text>
</comment>
<dbReference type="SUPFAM" id="SSF51445">
    <property type="entry name" value="(Trans)glycosidases"/>
    <property type="match status" value="1"/>
</dbReference>
<gene>
    <name evidence="8" type="ORF">QP354_06215</name>
</gene>
<dbReference type="Gene3D" id="3.20.20.80">
    <property type="entry name" value="Glycosidases"/>
    <property type="match status" value="1"/>
</dbReference>
<dbReference type="EMBL" id="JASOLY010000009">
    <property type="protein sequence ID" value="MDK6868662.1"/>
    <property type="molecule type" value="Genomic_DNA"/>
</dbReference>
<dbReference type="InterPro" id="IPR016286">
    <property type="entry name" value="FUC_metazoa-typ"/>
</dbReference>
<comment type="caution">
    <text evidence="8">The sequence shown here is derived from an EMBL/GenBank/DDBJ whole genome shotgun (WGS) entry which is preliminary data.</text>
</comment>
<dbReference type="Proteomes" id="UP001232113">
    <property type="component" value="Unassembled WGS sequence"/>
</dbReference>
<sequence>MYKAKRIENYENMGLGLFIHWGLYSLLSQGEWTEFIHNIPKDKYELLTKKFVADKFNPKKIVKAAKQMGCNYIILTTKHHEGFFLYDTRGLSNFDAPHSAAKRDLIKEFVDACHDEDIKPFFYMATYDWHNPDYVQDFDKYLEYLRKSVEILSKNYGEFGGFWFDGNWNKKDANWKLDELYGTIRKYQPNAMIINNTGLKNRGKVSNAEIDAVTYERGLPNTVNHGNHNEKYVAGEISVTLNQHWGNAGMDLDYKSPKEIIETIVHGKKIGANTVVNIGLKADGSIKPIDKDYMSLIGKWTSLYHKAFYNGVHNALPSASNSKDFAIRVGKYYYFFVHDLKIKGNSNVVLGGEGINPKTFTSINHQINKLVWMDNDEALKYIQDNKSGILTFDATGYRYGSDYVVRVAKGISDDT</sequence>
<dbReference type="GO" id="GO:0004560">
    <property type="term" value="F:alpha-L-fucosidase activity"/>
    <property type="evidence" value="ECO:0007669"/>
    <property type="project" value="InterPro"/>
</dbReference>
<dbReference type="GO" id="GO:0016139">
    <property type="term" value="P:glycoside catabolic process"/>
    <property type="evidence" value="ECO:0007669"/>
    <property type="project" value="TreeGrafter"/>
</dbReference>
<dbReference type="PANTHER" id="PTHR10030:SF37">
    <property type="entry name" value="ALPHA-L-FUCOSIDASE-RELATED"/>
    <property type="match status" value="1"/>
</dbReference>